<dbReference type="EMBL" id="LVLJ01001769">
    <property type="protein sequence ID" value="OAE28092.1"/>
    <property type="molecule type" value="Genomic_DNA"/>
</dbReference>
<name>A0A176W6K0_MARPO</name>
<organism evidence="1 2">
    <name type="scientific">Marchantia polymorpha subsp. ruderalis</name>
    <dbReference type="NCBI Taxonomy" id="1480154"/>
    <lineage>
        <taxon>Eukaryota</taxon>
        <taxon>Viridiplantae</taxon>
        <taxon>Streptophyta</taxon>
        <taxon>Embryophyta</taxon>
        <taxon>Marchantiophyta</taxon>
        <taxon>Marchantiopsida</taxon>
        <taxon>Marchantiidae</taxon>
        <taxon>Marchantiales</taxon>
        <taxon>Marchantiaceae</taxon>
        <taxon>Marchantia</taxon>
    </lineage>
</organism>
<comment type="caution">
    <text evidence="1">The sequence shown here is derived from an EMBL/GenBank/DDBJ whole genome shotgun (WGS) entry which is preliminary data.</text>
</comment>
<proteinExistence type="predicted"/>
<dbReference type="Proteomes" id="UP000077202">
    <property type="component" value="Unassembled WGS sequence"/>
</dbReference>
<evidence type="ECO:0000313" key="1">
    <source>
        <dbReference type="EMBL" id="OAE28092.1"/>
    </source>
</evidence>
<sequence length="71" mass="7459">MTSELLVELEAARAATGVTTAVDATTEAIFAAELDRLRGRMRCGRESAGMGPVYKAHPTVKVPRVKAANSG</sequence>
<accession>A0A176W6K0</accession>
<reference evidence="1" key="1">
    <citation type="submission" date="2016-03" db="EMBL/GenBank/DDBJ databases">
        <title>Mechanisms controlling the formation of the plant cell surface in tip-growing cells are functionally conserved among land plants.</title>
        <authorList>
            <person name="Honkanen S."/>
            <person name="Jones V.A."/>
            <person name="Morieri G."/>
            <person name="Champion C."/>
            <person name="Hetherington A.J."/>
            <person name="Kelly S."/>
            <person name="Saint-Marcoux D."/>
            <person name="Proust H."/>
            <person name="Prescott H."/>
            <person name="Dolan L."/>
        </authorList>
    </citation>
    <scope>NUCLEOTIDE SEQUENCE [LARGE SCALE GENOMIC DNA]</scope>
    <source>
        <tissue evidence="1">Whole gametophyte</tissue>
    </source>
</reference>
<dbReference type="AlphaFoldDB" id="A0A176W6K0"/>
<protein>
    <submittedName>
        <fullName evidence="1">Uncharacterized protein</fullName>
    </submittedName>
</protein>
<keyword evidence="2" id="KW-1185">Reference proteome</keyword>
<gene>
    <name evidence="1" type="ORF">AXG93_136s1070</name>
</gene>
<evidence type="ECO:0000313" key="2">
    <source>
        <dbReference type="Proteomes" id="UP000077202"/>
    </source>
</evidence>